<evidence type="ECO:0000256" key="1">
    <source>
        <dbReference type="SAM" id="MobiDB-lite"/>
    </source>
</evidence>
<protein>
    <recommendedName>
        <fullName evidence="4">Acetylglutamate kinase</fullName>
    </recommendedName>
</protein>
<evidence type="ECO:0008006" key="4">
    <source>
        <dbReference type="Google" id="ProtNLM"/>
    </source>
</evidence>
<dbReference type="Gene3D" id="3.40.1160.10">
    <property type="entry name" value="Acetylglutamate kinase-like"/>
    <property type="match status" value="1"/>
</dbReference>
<gene>
    <name evidence="2" type="ORF">L484_011370</name>
</gene>
<evidence type="ECO:0000313" key="2">
    <source>
        <dbReference type="EMBL" id="EXB57284.1"/>
    </source>
</evidence>
<dbReference type="SUPFAM" id="SSF53633">
    <property type="entry name" value="Carbamate kinase-like"/>
    <property type="match status" value="1"/>
</dbReference>
<dbReference type="InterPro" id="IPR036393">
    <property type="entry name" value="AceGlu_kinase-like_sf"/>
</dbReference>
<feature type="region of interest" description="Disordered" evidence="1">
    <location>
        <begin position="1"/>
        <end position="34"/>
    </location>
</feature>
<keyword evidence="3" id="KW-1185">Reference proteome</keyword>
<organism evidence="2 3">
    <name type="scientific">Morus notabilis</name>
    <dbReference type="NCBI Taxonomy" id="981085"/>
    <lineage>
        <taxon>Eukaryota</taxon>
        <taxon>Viridiplantae</taxon>
        <taxon>Streptophyta</taxon>
        <taxon>Embryophyta</taxon>
        <taxon>Tracheophyta</taxon>
        <taxon>Spermatophyta</taxon>
        <taxon>Magnoliopsida</taxon>
        <taxon>eudicotyledons</taxon>
        <taxon>Gunneridae</taxon>
        <taxon>Pentapetalae</taxon>
        <taxon>rosids</taxon>
        <taxon>fabids</taxon>
        <taxon>Rosales</taxon>
        <taxon>Moraceae</taxon>
        <taxon>Moreae</taxon>
        <taxon>Morus</taxon>
    </lineage>
</organism>
<dbReference type="STRING" id="981085.W9RJR5"/>
<accession>W9RJR5</accession>
<sequence length="131" mass="14007">MLAAKALVKPSPIPSASFPSSKTQKSPESHSTIPNLAFSLRRENPQPLLAAATNSVQEQQNETPANSVTATPGQLRVDILLESLPFIQKFRGKTIVVKYGGAAMKSAQYKCLDQTKEGPLVSQAITSTKEG</sequence>
<dbReference type="Proteomes" id="UP000030645">
    <property type="component" value="Unassembled WGS sequence"/>
</dbReference>
<proteinExistence type="predicted"/>
<name>W9RJR5_9ROSA</name>
<dbReference type="AlphaFoldDB" id="W9RJR5"/>
<dbReference type="EMBL" id="KE344341">
    <property type="protein sequence ID" value="EXB57284.1"/>
    <property type="molecule type" value="Genomic_DNA"/>
</dbReference>
<dbReference type="eggNOG" id="KOG2436">
    <property type="taxonomic scope" value="Eukaryota"/>
</dbReference>
<evidence type="ECO:0000313" key="3">
    <source>
        <dbReference type="Proteomes" id="UP000030645"/>
    </source>
</evidence>
<feature type="compositionally biased region" description="Polar residues" evidence="1">
    <location>
        <begin position="22"/>
        <end position="34"/>
    </location>
</feature>
<reference evidence="3" key="1">
    <citation type="submission" date="2013-01" db="EMBL/GenBank/DDBJ databases">
        <title>Draft Genome Sequence of a Mulberry Tree, Morus notabilis C.K. Schneid.</title>
        <authorList>
            <person name="He N."/>
            <person name="Zhao S."/>
        </authorList>
    </citation>
    <scope>NUCLEOTIDE SEQUENCE</scope>
</reference>